<organism evidence="3 4">
    <name type="scientific">Lentinus tigrinus ALCF2SS1-6</name>
    <dbReference type="NCBI Taxonomy" id="1328759"/>
    <lineage>
        <taxon>Eukaryota</taxon>
        <taxon>Fungi</taxon>
        <taxon>Dikarya</taxon>
        <taxon>Basidiomycota</taxon>
        <taxon>Agaricomycotina</taxon>
        <taxon>Agaricomycetes</taxon>
        <taxon>Polyporales</taxon>
        <taxon>Polyporaceae</taxon>
        <taxon>Lentinus</taxon>
    </lineage>
</organism>
<dbReference type="Gene3D" id="3.80.10.10">
    <property type="entry name" value="Ribonuclease Inhibitor"/>
    <property type="match status" value="1"/>
</dbReference>
<reference evidence="3" key="1">
    <citation type="journal article" date="2018" name="Genome Biol. Evol.">
        <title>Genomics and development of Lentinus tigrinus, a white-rot wood-decaying mushroom with dimorphic fruiting bodies.</title>
        <authorList>
            <person name="Wu B."/>
            <person name="Xu Z."/>
            <person name="Knudson A."/>
            <person name="Carlson A."/>
            <person name="Chen N."/>
            <person name="Kovaka S."/>
            <person name="LaButti K."/>
            <person name="Lipzen A."/>
            <person name="Pennachio C."/>
            <person name="Riley R."/>
            <person name="Schakwitz W."/>
            <person name="Umezawa K."/>
            <person name="Ohm R.A."/>
            <person name="Grigoriev I.V."/>
            <person name="Nagy L.G."/>
            <person name="Gibbons J."/>
            <person name="Hibbett D."/>
        </authorList>
    </citation>
    <scope>NUCLEOTIDE SEQUENCE [LARGE SCALE GENOMIC DNA]</scope>
    <source>
        <strain evidence="3">ALCF2SS1-6</strain>
    </source>
</reference>
<dbReference type="EMBL" id="ML122257">
    <property type="protein sequence ID" value="RPD62998.1"/>
    <property type="molecule type" value="Genomic_DNA"/>
</dbReference>
<accession>A0A5C2SI93</accession>
<dbReference type="AlphaFoldDB" id="A0A5C2SI93"/>
<sequence>MARRHDLALPTERTPLLAGSSRTTTARHGSSTSRGSPIDPGLPHVGSFVAEMRPEELRKYTVDSLCPPTLQSRSAQTAFALCALLYYGTYLREAITSRRDIWAQWRQQELSTAALKAVEALLDQVWDRFLEEEGLPEDVQEVLWAAYPLYPDSPKTVRVLDFLVSRDAPQRLLSHRLVQLCLEDTWIYGRHGSPGNDDLWTRSLHFWDSTGVPHGYIALYAFSRIFRSWSSSTPPFLLTLLSFILAFPSTPLPDSSAYTLLLIAFSWKIVLLHLPVHPSPLFLLYPEQTLPLAVLVWRGLGQTFIPVVAFFIPGLLIALALLSIALSNKFLWLTTAYSTSASPMDSRVVFLSLFTLIFLFLVCALGYAVLINPFLAPTEGPSAVSWDRFSKSVGMEARQSFARTVDTYARPYYFPAPFNILQVLLVQLPQTVFRRSHLDAFQHTGRLEKVLWRIIIAPGCSQEMSSQKRSGRGGRQPPTKRRRTEIGGHKPDDDIPTPQAQANAPSASAFSTRTLPPEHPPTLATICVRVFADNFRVLSGSEEESTREDVRWWLKQLPDSLSQRVFAGLRHTCPTWLNHGLIVAYFLRGSNIVLSDDLPGVGKLTIFAIGDMQTKDKLRELQLTGFGKIADNVFASVIAKLPSLRKLNLRGCTKVGQKTAEAIAEHCALLEVVNLNYTSVAPMSLAPLLLKCQHLEVLKVAGIPNWTDTTCSKLWSALDATEDFKLPNLHSLKLRQAPLSDAVVNPILAACPNLQRLDLSFTAVKRPSLPPTNLMEKLVLTSTKIASGELVSIVRDLPLLKTLALGAMGGGQGSSAAISNTSAMTMTDEFLHALTEILEGCPNLERVNLVGNTKLGFSGRRGPDAALAYFIRRVGRRCKYLNLAGITSLRSSDLEGLADPDGVDEGPPQLVQLNLNNTAVDDTAAPYISTCIHLQTLELAGTKFSSAGLFPIIDACERLENLDLTSCRGVRVSDRRRFFEVWEEEWKNR</sequence>
<dbReference type="Proteomes" id="UP000313359">
    <property type="component" value="Unassembled WGS sequence"/>
</dbReference>
<keyword evidence="2" id="KW-0472">Membrane</keyword>
<feature type="transmembrane region" description="Helical" evidence="2">
    <location>
        <begin position="304"/>
        <end position="327"/>
    </location>
</feature>
<feature type="compositionally biased region" description="Polar residues" evidence="1">
    <location>
        <begin position="20"/>
        <end position="35"/>
    </location>
</feature>
<feature type="region of interest" description="Disordered" evidence="1">
    <location>
        <begin position="463"/>
        <end position="515"/>
    </location>
</feature>
<evidence type="ECO:0000256" key="1">
    <source>
        <dbReference type="SAM" id="MobiDB-lite"/>
    </source>
</evidence>
<feature type="region of interest" description="Disordered" evidence="1">
    <location>
        <begin position="1"/>
        <end position="43"/>
    </location>
</feature>
<gene>
    <name evidence="3" type="ORF">L227DRAFT_543739</name>
</gene>
<keyword evidence="2" id="KW-1133">Transmembrane helix</keyword>
<dbReference type="STRING" id="1328759.A0A5C2SI93"/>
<dbReference type="GO" id="GO:0031146">
    <property type="term" value="P:SCF-dependent proteasomal ubiquitin-dependent protein catabolic process"/>
    <property type="evidence" value="ECO:0007669"/>
    <property type="project" value="TreeGrafter"/>
</dbReference>
<feature type="compositionally biased region" description="Basic and acidic residues" evidence="1">
    <location>
        <begin position="484"/>
        <end position="493"/>
    </location>
</feature>
<evidence type="ECO:0000256" key="2">
    <source>
        <dbReference type="SAM" id="Phobius"/>
    </source>
</evidence>
<evidence type="ECO:0000313" key="3">
    <source>
        <dbReference type="EMBL" id="RPD62998.1"/>
    </source>
</evidence>
<keyword evidence="4" id="KW-1185">Reference proteome</keyword>
<feature type="transmembrane region" description="Helical" evidence="2">
    <location>
        <begin position="348"/>
        <end position="370"/>
    </location>
</feature>
<evidence type="ECO:0000313" key="4">
    <source>
        <dbReference type="Proteomes" id="UP000313359"/>
    </source>
</evidence>
<dbReference type="GO" id="GO:0019005">
    <property type="term" value="C:SCF ubiquitin ligase complex"/>
    <property type="evidence" value="ECO:0007669"/>
    <property type="project" value="TreeGrafter"/>
</dbReference>
<keyword evidence="2" id="KW-0812">Transmembrane</keyword>
<feature type="compositionally biased region" description="Low complexity" evidence="1">
    <location>
        <begin position="498"/>
        <end position="509"/>
    </location>
</feature>
<dbReference type="PANTHER" id="PTHR13318">
    <property type="entry name" value="PARTNER OF PAIRED, ISOFORM B-RELATED"/>
    <property type="match status" value="1"/>
</dbReference>
<name>A0A5C2SI93_9APHY</name>
<dbReference type="SUPFAM" id="SSF52047">
    <property type="entry name" value="RNI-like"/>
    <property type="match status" value="1"/>
</dbReference>
<dbReference type="InterPro" id="IPR032675">
    <property type="entry name" value="LRR_dom_sf"/>
</dbReference>
<dbReference type="OrthoDB" id="550575at2759"/>
<protein>
    <submittedName>
        <fullName evidence="3">RNI-like protein</fullName>
    </submittedName>
</protein>
<proteinExistence type="predicted"/>